<dbReference type="Proteomes" id="UP000784286">
    <property type="component" value="Unassembled WGS sequence"/>
</dbReference>
<gene>
    <name evidence="1" type="ORF">H9928_11720</name>
</gene>
<dbReference type="InterPro" id="IPR036866">
    <property type="entry name" value="RibonucZ/Hydroxyglut_hydro"/>
</dbReference>
<name>A0A948TPC8_9BACT</name>
<dbReference type="PANTHER" id="PTHR42967:SF1">
    <property type="entry name" value="MBL FOLD METALLO-HYDROLASE"/>
    <property type="match status" value="1"/>
</dbReference>
<dbReference type="EMBL" id="JAHLFJ010000106">
    <property type="protein sequence ID" value="MBU3857186.1"/>
    <property type="molecule type" value="Genomic_DNA"/>
</dbReference>
<reference evidence="1" key="2">
    <citation type="submission" date="2021-04" db="EMBL/GenBank/DDBJ databases">
        <authorList>
            <person name="Gilroy R."/>
        </authorList>
    </citation>
    <scope>NUCLEOTIDE SEQUENCE</scope>
    <source>
        <strain evidence="1">8470</strain>
    </source>
</reference>
<evidence type="ECO:0000313" key="2">
    <source>
        <dbReference type="Proteomes" id="UP000784286"/>
    </source>
</evidence>
<protein>
    <submittedName>
        <fullName evidence="1">MBL fold metallo-hydrolase</fullName>
    </submittedName>
</protein>
<proteinExistence type="predicted"/>
<dbReference type="Gene3D" id="3.60.15.10">
    <property type="entry name" value="Ribonuclease Z/Hydroxyacylglutathione hydrolase-like"/>
    <property type="match status" value="1"/>
</dbReference>
<comment type="caution">
    <text evidence="1">The sequence shown here is derived from an EMBL/GenBank/DDBJ whole genome shotgun (WGS) entry which is preliminary data.</text>
</comment>
<evidence type="ECO:0000313" key="1">
    <source>
        <dbReference type="EMBL" id="MBU3857186.1"/>
    </source>
</evidence>
<reference evidence="1" key="1">
    <citation type="journal article" date="2021" name="PeerJ">
        <title>Extensive microbial diversity within the chicken gut microbiome revealed by metagenomics and culture.</title>
        <authorList>
            <person name="Gilroy R."/>
            <person name="Ravi A."/>
            <person name="Getino M."/>
            <person name="Pursley I."/>
            <person name="Horton D.L."/>
            <person name="Alikhan N.F."/>
            <person name="Baker D."/>
            <person name="Gharbi K."/>
            <person name="Hall N."/>
            <person name="Watson M."/>
            <person name="Adriaenssens E.M."/>
            <person name="Foster-Nyarko E."/>
            <person name="Jarju S."/>
            <person name="Secka A."/>
            <person name="Antonio M."/>
            <person name="Oren A."/>
            <person name="Chaudhuri R.R."/>
            <person name="La Ragione R."/>
            <person name="Hildebrand F."/>
            <person name="Pallen M.J."/>
        </authorList>
    </citation>
    <scope>NUCLEOTIDE SEQUENCE</scope>
    <source>
        <strain evidence="1">8470</strain>
    </source>
</reference>
<organism evidence="1 2">
    <name type="scientific">Candidatus Phocaeicola excrementipullorum</name>
    <dbReference type="NCBI Taxonomy" id="2838731"/>
    <lineage>
        <taxon>Bacteria</taxon>
        <taxon>Pseudomonadati</taxon>
        <taxon>Bacteroidota</taxon>
        <taxon>Bacteroidia</taxon>
        <taxon>Bacteroidales</taxon>
        <taxon>Bacteroidaceae</taxon>
        <taxon>Phocaeicola</taxon>
    </lineage>
</organism>
<dbReference type="SUPFAM" id="SSF56281">
    <property type="entry name" value="Metallo-hydrolase/oxidoreductase"/>
    <property type="match status" value="1"/>
</dbReference>
<sequence length="249" mass="28424">MELTYLYHSGFALAGEGFTVVFDYFEDTVSGTEGAVHESLLKRPGRFYVLSSHSHSDHFNPQVLEWKKVRPDLVFVFSKDILGHCSVPEGDAVWMEEGDVYADGLIEVRAFGSTDIGVSFLLEAEGKTIFHAGDLNNWHWMDECEESEWRGYENDFLRELETLAEYAGRVDLAMFPVDPRLGKEYMRGPRQFVERIKTAIFVPMHFDEAYAKAAAFAPVARANGARFVELARRGQSEVFWQQECETKIK</sequence>
<accession>A0A948TPC8</accession>
<dbReference type="PANTHER" id="PTHR42967">
    <property type="entry name" value="METAL DEPENDENT HYDROLASE"/>
    <property type="match status" value="1"/>
</dbReference>
<dbReference type="Pfam" id="PF13483">
    <property type="entry name" value="Lactamase_B_3"/>
    <property type="match status" value="1"/>
</dbReference>
<dbReference type="AlphaFoldDB" id="A0A948TPC8"/>